<reference evidence="1" key="1">
    <citation type="submission" date="2020-08" db="EMBL/GenBank/DDBJ databases">
        <title>Multicomponent nature underlies the extraordinary mechanical properties of spider dragline silk.</title>
        <authorList>
            <person name="Kono N."/>
            <person name="Nakamura H."/>
            <person name="Mori M."/>
            <person name="Yoshida Y."/>
            <person name="Ohtoshi R."/>
            <person name="Malay A.D."/>
            <person name="Moran D.A.P."/>
            <person name="Tomita M."/>
            <person name="Numata K."/>
            <person name="Arakawa K."/>
        </authorList>
    </citation>
    <scope>NUCLEOTIDE SEQUENCE</scope>
</reference>
<evidence type="ECO:0000313" key="1">
    <source>
        <dbReference type="EMBL" id="GFX91505.1"/>
    </source>
</evidence>
<name>A0A8X6RBB8_TRICX</name>
<accession>A0A8X6RBB8</accession>
<dbReference type="EMBL" id="BMAU01021134">
    <property type="protein sequence ID" value="GFX91505.1"/>
    <property type="molecule type" value="Genomic_DNA"/>
</dbReference>
<dbReference type="AlphaFoldDB" id="A0A8X6RBB8"/>
<keyword evidence="1" id="KW-0347">Helicase</keyword>
<comment type="caution">
    <text evidence="1">The sequence shown here is derived from an EMBL/GenBank/DDBJ whole genome shotgun (WGS) entry which is preliminary data.</text>
</comment>
<keyword evidence="1" id="KW-0378">Hydrolase</keyword>
<protein>
    <submittedName>
        <fullName evidence="1">ATP-dependent DNA helicase</fullName>
    </submittedName>
</protein>
<sequence length="72" mass="7985">MMLQNINQPELCNGTRLAVQKLMSNITEATILTGPFNDEDALIPRIPMIPTGVPMKEFVHINTDTVADNSFL</sequence>
<gene>
    <name evidence="1" type="primary">AVEN_191286_1</name>
    <name evidence="1" type="ORF">TNCV_2599541</name>
</gene>
<keyword evidence="2" id="KW-1185">Reference proteome</keyword>
<dbReference type="Proteomes" id="UP000887159">
    <property type="component" value="Unassembled WGS sequence"/>
</dbReference>
<evidence type="ECO:0000313" key="2">
    <source>
        <dbReference type="Proteomes" id="UP000887159"/>
    </source>
</evidence>
<organism evidence="1 2">
    <name type="scientific">Trichonephila clavipes</name>
    <name type="common">Golden silk orbweaver</name>
    <name type="synonym">Nephila clavipes</name>
    <dbReference type="NCBI Taxonomy" id="2585209"/>
    <lineage>
        <taxon>Eukaryota</taxon>
        <taxon>Metazoa</taxon>
        <taxon>Ecdysozoa</taxon>
        <taxon>Arthropoda</taxon>
        <taxon>Chelicerata</taxon>
        <taxon>Arachnida</taxon>
        <taxon>Araneae</taxon>
        <taxon>Araneomorphae</taxon>
        <taxon>Entelegynae</taxon>
        <taxon>Araneoidea</taxon>
        <taxon>Nephilidae</taxon>
        <taxon>Trichonephila</taxon>
    </lineage>
</organism>
<dbReference type="GO" id="GO:0004386">
    <property type="term" value="F:helicase activity"/>
    <property type="evidence" value="ECO:0007669"/>
    <property type="project" value="UniProtKB-KW"/>
</dbReference>
<keyword evidence="1" id="KW-0547">Nucleotide-binding</keyword>
<proteinExistence type="predicted"/>
<keyword evidence="1" id="KW-0067">ATP-binding</keyword>